<evidence type="ECO:0000313" key="2">
    <source>
        <dbReference type="EMBL" id="SPD47851.1"/>
    </source>
</evidence>
<evidence type="ECO:0000256" key="1">
    <source>
        <dbReference type="SAM" id="MobiDB-lite"/>
    </source>
</evidence>
<dbReference type="Proteomes" id="UP000255168">
    <property type="component" value="Chromosome I"/>
</dbReference>
<protein>
    <submittedName>
        <fullName evidence="2">Uncharacterized protein</fullName>
    </submittedName>
</protein>
<gene>
    <name evidence="2" type="ORF">CBM2607_12791</name>
</gene>
<dbReference type="EMBL" id="LT984806">
    <property type="protein sequence ID" value="SPD47851.1"/>
    <property type="molecule type" value="Genomic_DNA"/>
</dbReference>
<organism evidence="2 3">
    <name type="scientific">Cupriavidus neocaledonicus</name>
    <dbReference type="NCBI Taxonomy" id="1040979"/>
    <lineage>
        <taxon>Bacteria</taxon>
        <taxon>Pseudomonadati</taxon>
        <taxon>Pseudomonadota</taxon>
        <taxon>Betaproteobacteria</taxon>
        <taxon>Burkholderiales</taxon>
        <taxon>Burkholderiaceae</taxon>
        <taxon>Cupriavidus</taxon>
    </lineage>
</organism>
<name>A0A375H799_9BURK</name>
<feature type="region of interest" description="Disordered" evidence="1">
    <location>
        <begin position="1"/>
        <end position="27"/>
    </location>
</feature>
<reference evidence="2 3" key="1">
    <citation type="submission" date="2018-01" db="EMBL/GenBank/DDBJ databases">
        <authorList>
            <person name="Clerissi C."/>
        </authorList>
    </citation>
    <scope>NUCLEOTIDE SEQUENCE [LARGE SCALE GENOMIC DNA]</scope>
    <source>
        <strain evidence="2">Cupriavidus taiwanensis STM 6160</strain>
    </source>
</reference>
<evidence type="ECO:0000313" key="3">
    <source>
        <dbReference type="Proteomes" id="UP000255168"/>
    </source>
</evidence>
<sequence length="96" mass="10301">MSPACSARAPRWLPGPQPAPPPALPPYRETCLDSSSVRSFGVSVDGRPCVWPCSFSGIKQCLYIQVNVGLPPSNQADNRLKKRIPSRNPPCGDAPS</sequence>
<proteinExistence type="predicted"/>
<feature type="region of interest" description="Disordered" evidence="1">
    <location>
        <begin position="73"/>
        <end position="96"/>
    </location>
</feature>
<feature type="compositionally biased region" description="Pro residues" evidence="1">
    <location>
        <begin position="13"/>
        <end position="25"/>
    </location>
</feature>
<accession>A0A375H799</accession>
<dbReference type="AlphaFoldDB" id="A0A375H799"/>